<dbReference type="Proteomes" id="UP000075714">
    <property type="component" value="Unassembled WGS sequence"/>
</dbReference>
<reference evidence="2" key="1">
    <citation type="journal article" date="2016" name="Nat. Commun.">
        <title>The Gonium pectorale genome demonstrates co-option of cell cycle regulation during the evolution of multicellularity.</title>
        <authorList>
            <person name="Hanschen E.R."/>
            <person name="Marriage T.N."/>
            <person name="Ferris P.J."/>
            <person name="Hamaji T."/>
            <person name="Toyoda A."/>
            <person name="Fujiyama A."/>
            <person name="Neme R."/>
            <person name="Noguchi H."/>
            <person name="Minakuchi Y."/>
            <person name="Suzuki M."/>
            <person name="Kawai-Toyooka H."/>
            <person name="Smith D.R."/>
            <person name="Sparks H."/>
            <person name="Anderson J."/>
            <person name="Bakaric R."/>
            <person name="Luria V."/>
            <person name="Karger A."/>
            <person name="Kirschner M.W."/>
            <person name="Durand P.M."/>
            <person name="Michod R.E."/>
            <person name="Nozaki H."/>
            <person name="Olson B.J."/>
        </authorList>
    </citation>
    <scope>NUCLEOTIDE SEQUENCE [LARGE SCALE GENOMIC DNA]</scope>
    <source>
        <strain evidence="2">NIES-2863</strain>
    </source>
</reference>
<gene>
    <name evidence="1" type="ORF">GPECTOR_17g809</name>
</gene>
<evidence type="ECO:0000313" key="2">
    <source>
        <dbReference type="Proteomes" id="UP000075714"/>
    </source>
</evidence>
<protein>
    <submittedName>
        <fullName evidence="1">CKS1 protein</fullName>
    </submittedName>
</protein>
<organism evidence="1 2">
    <name type="scientific">Gonium pectorale</name>
    <name type="common">Green alga</name>
    <dbReference type="NCBI Taxonomy" id="33097"/>
    <lineage>
        <taxon>Eukaryota</taxon>
        <taxon>Viridiplantae</taxon>
        <taxon>Chlorophyta</taxon>
        <taxon>core chlorophytes</taxon>
        <taxon>Chlorophyceae</taxon>
        <taxon>CS clade</taxon>
        <taxon>Chlamydomonadales</taxon>
        <taxon>Volvocaceae</taxon>
        <taxon>Gonium</taxon>
    </lineage>
</organism>
<keyword evidence="2" id="KW-1185">Reference proteome</keyword>
<dbReference type="EMBL" id="LSYV01000018">
    <property type="protein sequence ID" value="KXZ50173.1"/>
    <property type="molecule type" value="Genomic_DNA"/>
</dbReference>
<accession>A0A150GK19</accession>
<name>A0A150GK19_GONPE</name>
<proteinExistence type="predicted"/>
<comment type="caution">
    <text evidence="1">The sequence shown here is derived from an EMBL/GenBank/DDBJ whole genome shotgun (WGS) entry which is preliminary data.</text>
</comment>
<dbReference type="AlphaFoldDB" id="A0A150GK19"/>
<sequence length="280" mass="29459">MIDDEQLWSAAENAAAISGSGIAYPWNDIGDATAAGLLQLYIHAAHMTRPGVGAGGAHAEAYTQLRSTLAKVVCKLCIPGSGHIRADFRRYLTIASALVKSHTLRCYSAIAAEAAVAALEGVGGATRAALRLLHENIQLLRGILGVASKAGFEGVAELRQELEAEFVASGAVEHCVRLLLALTESPQSNAWLARMVQAVDDVFADLSDLCHIIFPGLLGRLLPTSRSLSFYLSCQLVTGCAELGRGGAAASVLSAATPRTACRCSTSRRQGAMLCPRSDW</sequence>
<evidence type="ECO:0000313" key="1">
    <source>
        <dbReference type="EMBL" id="KXZ50173.1"/>
    </source>
</evidence>